<feature type="region of interest" description="Disordered" evidence="1">
    <location>
        <begin position="61"/>
        <end position="93"/>
    </location>
</feature>
<accession>A0A484N8V3</accession>
<proteinExistence type="predicted"/>
<organism evidence="2 3">
    <name type="scientific">Cuscuta campestris</name>
    <dbReference type="NCBI Taxonomy" id="132261"/>
    <lineage>
        <taxon>Eukaryota</taxon>
        <taxon>Viridiplantae</taxon>
        <taxon>Streptophyta</taxon>
        <taxon>Embryophyta</taxon>
        <taxon>Tracheophyta</taxon>
        <taxon>Spermatophyta</taxon>
        <taxon>Magnoliopsida</taxon>
        <taxon>eudicotyledons</taxon>
        <taxon>Gunneridae</taxon>
        <taxon>Pentapetalae</taxon>
        <taxon>asterids</taxon>
        <taxon>lamiids</taxon>
        <taxon>Solanales</taxon>
        <taxon>Convolvulaceae</taxon>
        <taxon>Cuscuteae</taxon>
        <taxon>Cuscuta</taxon>
        <taxon>Cuscuta subgen. Grammica</taxon>
        <taxon>Cuscuta sect. Cleistogrammica</taxon>
    </lineage>
</organism>
<dbReference type="EMBL" id="OOIL02006548">
    <property type="protein sequence ID" value="VFQ97503.1"/>
    <property type="molecule type" value="Genomic_DNA"/>
</dbReference>
<evidence type="ECO:0000313" key="2">
    <source>
        <dbReference type="EMBL" id="VFQ97503.1"/>
    </source>
</evidence>
<evidence type="ECO:0000313" key="3">
    <source>
        <dbReference type="Proteomes" id="UP000595140"/>
    </source>
</evidence>
<dbReference type="Proteomes" id="UP000595140">
    <property type="component" value="Unassembled WGS sequence"/>
</dbReference>
<gene>
    <name evidence="2" type="ORF">CCAM_LOCUS39279</name>
</gene>
<sequence>MAATTTEKGRENIAILFTAGGARKAKSSDGGGEHVDEGSGAGRRKLKGQLHWGNVDATNEEINVQQKEKRKVVIRKRAKGKKTEKKSDGSRRV</sequence>
<protein>
    <submittedName>
        <fullName evidence="2">Uncharacterized protein</fullName>
    </submittedName>
</protein>
<feature type="compositionally biased region" description="Basic residues" evidence="1">
    <location>
        <begin position="68"/>
        <end position="84"/>
    </location>
</feature>
<keyword evidence="3" id="KW-1185">Reference proteome</keyword>
<feature type="region of interest" description="Disordered" evidence="1">
    <location>
        <begin position="21"/>
        <end position="45"/>
    </location>
</feature>
<evidence type="ECO:0000256" key="1">
    <source>
        <dbReference type="SAM" id="MobiDB-lite"/>
    </source>
</evidence>
<name>A0A484N8V3_9ASTE</name>
<reference evidence="2 3" key="1">
    <citation type="submission" date="2018-04" db="EMBL/GenBank/DDBJ databases">
        <authorList>
            <person name="Vogel A."/>
        </authorList>
    </citation>
    <scope>NUCLEOTIDE SEQUENCE [LARGE SCALE GENOMIC DNA]</scope>
</reference>
<dbReference type="AlphaFoldDB" id="A0A484N8V3"/>